<proteinExistence type="predicted"/>
<sequence>MFDSTRKTWGLDHKPPSLTRPRSFRNLQSSLLQEQRGGPVGALTHQGLCGLHGWLGAHFLSFIPSRVWWNIVVHRYMMTARIDTMKKRVGEE</sequence>
<accession>A0A7R9EJB6</accession>
<dbReference type="AlphaFoldDB" id="A0A7R9EJB6"/>
<feature type="region of interest" description="Disordered" evidence="1">
    <location>
        <begin position="1"/>
        <end position="21"/>
    </location>
</feature>
<dbReference type="EMBL" id="OB798808">
    <property type="protein sequence ID" value="CAD7435036.1"/>
    <property type="molecule type" value="Genomic_DNA"/>
</dbReference>
<gene>
    <name evidence="2" type="ORF">TMSB3V08_LOCUS11685</name>
</gene>
<evidence type="ECO:0000256" key="1">
    <source>
        <dbReference type="SAM" id="MobiDB-lite"/>
    </source>
</evidence>
<organism evidence="2">
    <name type="scientific">Timema monikensis</name>
    <dbReference type="NCBI Taxonomy" id="170555"/>
    <lineage>
        <taxon>Eukaryota</taxon>
        <taxon>Metazoa</taxon>
        <taxon>Ecdysozoa</taxon>
        <taxon>Arthropoda</taxon>
        <taxon>Hexapoda</taxon>
        <taxon>Insecta</taxon>
        <taxon>Pterygota</taxon>
        <taxon>Neoptera</taxon>
        <taxon>Polyneoptera</taxon>
        <taxon>Phasmatodea</taxon>
        <taxon>Timematodea</taxon>
        <taxon>Timematoidea</taxon>
        <taxon>Timematidae</taxon>
        <taxon>Timema</taxon>
    </lineage>
</organism>
<feature type="compositionally biased region" description="Basic and acidic residues" evidence="1">
    <location>
        <begin position="1"/>
        <end position="15"/>
    </location>
</feature>
<reference evidence="2" key="1">
    <citation type="submission" date="2020-11" db="EMBL/GenBank/DDBJ databases">
        <authorList>
            <person name="Tran Van P."/>
        </authorList>
    </citation>
    <scope>NUCLEOTIDE SEQUENCE</scope>
</reference>
<protein>
    <submittedName>
        <fullName evidence="2">Uncharacterized protein</fullName>
    </submittedName>
</protein>
<evidence type="ECO:0000313" key="2">
    <source>
        <dbReference type="EMBL" id="CAD7435036.1"/>
    </source>
</evidence>
<name>A0A7R9EJB6_9NEOP</name>